<dbReference type="Gene3D" id="1.10.510.40">
    <property type="match status" value="1"/>
</dbReference>
<sequence length="742" mass="80165">MTRSNQRDCTPIRLRTSAERDAFGAAVCYLNARSNGGGDSGCDGGEIGDGNRAVSAEEAFLEALEFARREILHRFVHGVLRGQPAGVPTARVVERESPAIPDTEGFERAAFDGAQLLEAVTPLPTTCRQLALLPFPASETVLVAPIARRHGYDRFRLVGPVSRLSTARRSGPVANTRADPTVTRVSRPGELVSLLEREGGFSDAAQADRIREEVAESVANLALARLTRGVRARAVETAAETAETVTDSPLAPIETGIAAADDAAAFERIVTDGHPFHPAGKLRRGMTAADGLAYAPEFTARVDLRFVAIERDSALETRTGGADGESLTARLYRLFDGLEAALERAIPGSADAGAYAVVPVHPFQYHRTVPERYARRCASGRIVPIPEYSRPATPQFNLRTVVPFESERTADGPLSHLKLAIDVQTTNVVRTLSPQAVTNGPRVTALVREITEQESFESLGIVPEPAATCHYPPGGSQPHTAGDEFDDARHLSALVRTNPLAHPLVAGADDAVPVVASSLLAESPATGRSLVRDLIERYATAAEATTAAEAALAFVDAYAGVVVPEQIRLLTTYGIALESHLQNSLLVFDRERARPIGTLVRDLGGIRVHGGRLGEHGLSFTPYPDSDLDADGERDLHRKLYYALFQNHLAELVATIAAETAVDERACWVRIRAHCERAFERVRAETAVPDDRVRRDERALFAERTTHKALTAMRLRGKRHEYVTSEVSNPLTPAGRAVIDPT</sequence>
<name>M0ANN2_NATA1</name>
<protein>
    <submittedName>
        <fullName evidence="3">IucA/IucC family protein</fullName>
    </submittedName>
</protein>
<dbReference type="Proteomes" id="UP000011554">
    <property type="component" value="Unassembled WGS sequence"/>
</dbReference>
<evidence type="ECO:0000313" key="4">
    <source>
        <dbReference type="Proteomes" id="UP000011554"/>
    </source>
</evidence>
<feature type="domain" description="Aerobactin siderophore biosynthesis IucA/IucC-like C-terminal" evidence="2">
    <location>
        <begin position="553"/>
        <end position="721"/>
    </location>
</feature>
<feature type="domain" description="Aerobactin siderophore biosynthesis IucA/IucC N-terminal" evidence="1">
    <location>
        <begin position="263"/>
        <end position="516"/>
    </location>
</feature>
<comment type="caution">
    <text evidence="3">The sequence shown here is derived from an EMBL/GenBank/DDBJ whole genome shotgun (WGS) entry which is preliminary data.</text>
</comment>
<gene>
    <name evidence="3" type="ORF">C481_14104</name>
</gene>
<dbReference type="InterPro" id="IPR037455">
    <property type="entry name" value="LucA/IucC-like"/>
</dbReference>
<dbReference type="PANTHER" id="PTHR34384">
    <property type="entry name" value="L-2,3-DIAMINOPROPANOATE--CITRATE LIGASE"/>
    <property type="match status" value="1"/>
</dbReference>
<dbReference type="eggNOG" id="arCOG08178">
    <property type="taxonomic scope" value="Archaea"/>
</dbReference>
<dbReference type="PATRIC" id="fig|29540.5.peg.2865"/>
<dbReference type="GO" id="GO:0016881">
    <property type="term" value="F:acid-amino acid ligase activity"/>
    <property type="evidence" value="ECO:0007669"/>
    <property type="project" value="UniProtKB-ARBA"/>
</dbReference>
<evidence type="ECO:0000313" key="3">
    <source>
        <dbReference type="EMBL" id="ELZ00135.1"/>
    </source>
</evidence>
<dbReference type="AlphaFoldDB" id="M0ANN2"/>
<keyword evidence="4" id="KW-1185">Reference proteome</keyword>
<dbReference type="STRING" id="29540.C481_14104"/>
<dbReference type="RefSeq" id="WP_006109857.1">
    <property type="nucleotide sequence ID" value="NZ_AOIO01000031.1"/>
</dbReference>
<dbReference type="Pfam" id="PF06276">
    <property type="entry name" value="FhuF"/>
    <property type="match status" value="1"/>
</dbReference>
<dbReference type="InterPro" id="IPR022770">
    <property type="entry name" value="IucA/IucC-like_C"/>
</dbReference>
<dbReference type="Pfam" id="PF04183">
    <property type="entry name" value="IucA_IucC"/>
    <property type="match status" value="1"/>
</dbReference>
<organism evidence="3 4">
    <name type="scientific">Natrialba asiatica (strain ATCC 700177 / DSM 12278 / JCM 9576 / FERM P-10747 / NBRC 102637 / 172P1)</name>
    <dbReference type="NCBI Taxonomy" id="29540"/>
    <lineage>
        <taxon>Archaea</taxon>
        <taxon>Methanobacteriati</taxon>
        <taxon>Methanobacteriota</taxon>
        <taxon>Stenosarchaea group</taxon>
        <taxon>Halobacteria</taxon>
        <taxon>Halobacteriales</taxon>
        <taxon>Natrialbaceae</taxon>
        <taxon>Natrialba</taxon>
    </lineage>
</organism>
<reference evidence="3 4" key="1">
    <citation type="journal article" date="2014" name="PLoS Genet.">
        <title>Phylogenetically driven sequencing of extremely halophilic archaea reveals strategies for static and dynamic osmo-response.</title>
        <authorList>
            <person name="Becker E.A."/>
            <person name="Seitzer P.M."/>
            <person name="Tritt A."/>
            <person name="Larsen D."/>
            <person name="Krusor M."/>
            <person name="Yao A.I."/>
            <person name="Wu D."/>
            <person name="Madern D."/>
            <person name="Eisen J.A."/>
            <person name="Darling A.E."/>
            <person name="Facciotti M.T."/>
        </authorList>
    </citation>
    <scope>NUCLEOTIDE SEQUENCE [LARGE SCALE GENOMIC DNA]</scope>
    <source>
        <strain evidence="3 4">DSM 12278</strain>
    </source>
</reference>
<evidence type="ECO:0000259" key="1">
    <source>
        <dbReference type="Pfam" id="PF04183"/>
    </source>
</evidence>
<dbReference type="InterPro" id="IPR007310">
    <property type="entry name" value="Aerobactin_biosyn_IucA/IucC_N"/>
</dbReference>
<dbReference type="GO" id="GO:0019290">
    <property type="term" value="P:siderophore biosynthetic process"/>
    <property type="evidence" value="ECO:0007669"/>
    <property type="project" value="InterPro"/>
</dbReference>
<dbReference type="OrthoDB" id="269720at2157"/>
<dbReference type="EMBL" id="AOIO01000031">
    <property type="protein sequence ID" value="ELZ00135.1"/>
    <property type="molecule type" value="Genomic_DNA"/>
</dbReference>
<accession>M0ANN2</accession>
<proteinExistence type="predicted"/>
<evidence type="ECO:0000259" key="2">
    <source>
        <dbReference type="Pfam" id="PF06276"/>
    </source>
</evidence>
<dbReference type="Gene3D" id="6.10.250.3370">
    <property type="match status" value="1"/>
</dbReference>